<comment type="caution">
    <text evidence="6">The sequence shown here is derived from an EMBL/GenBank/DDBJ whole genome shotgun (WGS) entry which is preliminary data.</text>
</comment>
<dbReference type="Pfam" id="PF13181">
    <property type="entry name" value="TPR_8"/>
    <property type="match status" value="2"/>
</dbReference>
<dbReference type="OrthoDB" id="343875at2759"/>
<dbReference type="PROSITE" id="PS50005">
    <property type="entry name" value="TPR"/>
    <property type="match status" value="4"/>
</dbReference>
<feature type="compositionally biased region" description="Basic and acidic residues" evidence="5">
    <location>
        <begin position="960"/>
        <end position="971"/>
    </location>
</feature>
<dbReference type="SUPFAM" id="SSF48452">
    <property type="entry name" value="TPR-like"/>
    <property type="match status" value="3"/>
</dbReference>
<dbReference type="InterPro" id="IPR011990">
    <property type="entry name" value="TPR-like_helical_dom_sf"/>
</dbReference>
<sequence length="1083" mass="122795">MSRGSIEIPLRDTDEVIELDFDQLPEGDEVISILKQEHTQLHIWIALALEYYKQGKTEDFVKLLEAARIDGNLDYRDHEKDQMTCLDTLAAYYVQQARKEKNKDAKKELITQATLLYTMADKIIMYDQNHLLGRACFCLLEGDKMDQADAQFHFVLNQSTNNIPALLGKACISFNKKDYRGALAYYKKALRTNPGCPAEVRLGMGHCFVKLSKLEKARLAFGRALELNSKCVGALVGLAVLELNSKEPDSIKNGVQLLSRAYTIDPSNPMVLNHLANHFFFKKDYSKVQHLALHAFHNTEVEAMQAESCYQLARSFHVQEDYDQAFQYYYQATQFASSTFVLPFFGLGQMYVYRRDKENAAQCFEKVLKAYPNNYETMKILGSLYATSDDQDKRDIAKGHLKKVTEQYPDDVEAWIELAQILEQTDIQGALSAYGTATRILQEKVQADVPPEILNNLGALHFRLGNLGEAKKYFLASLERAKAEGEHDEHYYNAISVTTSYNLARLYEAMNEFHEAEKLYKNILREHPNYVDCYLRLGAMARDKGNFYEASDWFKEALQINQDHPDAWSLIGNLHLAKQEWGPGQKKFERILKQPSTQNDTYSMLALGTCGCRPCTSPPETGRRKRDTRTEPWPYTSKSSEMTLKTSTLPMASDLANIKTLCPGAVLAHKGFFREARDVFAQVREATADISDVWLNLAHIYVEQKQYISAVQMARHVAPSDTVLMFNVALVLQRLATLVLKDEKSNLKAVLSAVKELELAHRYFSYLCKAGDKMRFDLALASSEARQCSDLLSQAQYHVARARKQDEEDKELRAKQEQERDILRQQMMKERTDKRNKQVEEQKKLLEQRALYVEKTKGLLSFAEGSKEMGKEKRKGGGRRKKGDIDEFVNDDSDEEKELRKKKKRKGGSDDEEGGSRPKRQRKPKERKRMEKPERLPPSLKGKIKSKAMISSSDSSSDEDGLKIAEEKQQKDSGSGSDNDGGHKKRIASESESDGGKNRSGSEAGSPRRSAGSPRRSVGSDDSGSDRPVKKRRVQRQSDSEQSDNESKKMSERGSEAGSDNEGSPRRSNNASEREASNNDDSD</sequence>
<keyword evidence="4" id="KW-0175">Coiled coil</keyword>
<accession>A0A7J5X742</accession>
<dbReference type="Gene3D" id="1.25.40.10">
    <property type="entry name" value="Tetratricopeptide repeat domain"/>
    <property type="match status" value="5"/>
</dbReference>
<dbReference type="PANTHER" id="PTHR14027">
    <property type="entry name" value="RNA POLYMERASE-ASSOCIATED PROTEIN CTR9"/>
    <property type="match status" value="1"/>
</dbReference>
<dbReference type="PANTHER" id="PTHR14027:SF2">
    <property type="entry name" value="RNA POLYMERASE-ASSOCIATED PROTEIN CTR9 HOMOLOG"/>
    <property type="match status" value="1"/>
</dbReference>
<dbReference type="InterPro" id="IPR019734">
    <property type="entry name" value="TPR_rpt"/>
</dbReference>
<feature type="region of interest" description="Disordered" evidence="5">
    <location>
        <begin position="616"/>
        <end position="639"/>
    </location>
</feature>
<feature type="compositionally biased region" description="Acidic residues" evidence="5">
    <location>
        <begin position="886"/>
        <end position="896"/>
    </location>
</feature>
<evidence type="ECO:0000256" key="5">
    <source>
        <dbReference type="SAM" id="MobiDB-lite"/>
    </source>
</evidence>
<feature type="repeat" description="TPR" evidence="3">
    <location>
        <begin position="341"/>
        <end position="374"/>
    </location>
</feature>
<dbReference type="SUPFAM" id="SSF81901">
    <property type="entry name" value="HCP-like"/>
    <property type="match status" value="1"/>
</dbReference>
<keyword evidence="1" id="KW-0677">Repeat</keyword>
<dbReference type="FunFam" id="1.25.40.10:FF:000162">
    <property type="entry name" value="CTR9 homolog, Paf1/RNA polymerase II complex component"/>
    <property type="match status" value="1"/>
</dbReference>
<dbReference type="GO" id="GO:0006355">
    <property type="term" value="P:regulation of DNA-templated transcription"/>
    <property type="evidence" value="ECO:0007669"/>
    <property type="project" value="InterPro"/>
</dbReference>
<organism evidence="6 7">
    <name type="scientific">Dissostichus mawsoni</name>
    <name type="common">Antarctic cod</name>
    <dbReference type="NCBI Taxonomy" id="36200"/>
    <lineage>
        <taxon>Eukaryota</taxon>
        <taxon>Metazoa</taxon>
        <taxon>Chordata</taxon>
        <taxon>Craniata</taxon>
        <taxon>Vertebrata</taxon>
        <taxon>Euteleostomi</taxon>
        <taxon>Actinopterygii</taxon>
        <taxon>Neopterygii</taxon>
        <taxon>Teleostei</taxon>
        <taxon>Neoteleostei</taxon>
        <taxon>Acanthomorphata</taxon>
        <taxon>Eupercaria</taxon>
        <taxon>Perciformes</taxon>
        <taxon>Notothenioidei</taxon>
        <taxon>Nototheniidae</taxon>
        <taxon>Dissostichus</taxon>
    </lineage>
</organism>
<evidence type="ECO:0000256" key="3">
    <source>
        <dbReference type="PROSITE-ProRule" id="PRU00339"/>
    </source>
</evidence>
<feature type="repeat" description="TPR" evidence="3">
    <location>
        <begin position="198"/>
        <end position="231"/>
    </location>
</feature>
<dbReference type="Pfam" id="PF13374">
    <property type="entry name" value="TPR_10"/>
    <property type="match status" value="1"/>
</dbReference>
<feature type="coiled-coil region" evidence="4">
    <location>
        <begin position="813"/>
        <end position="849"/>
    </location>
</feature>
<dbReference type="Pfam" id="PF13174">
    <property type="entry name" value="TPR_6"/>
    <property type="match status" value="1"/>
</dbReference>
<gene>
    <name evidence="6" type="ORF">F7725_026328</name>
</gene>
<dbReference type="InterPro" id="IPR031101">
    <property type="entry name" value="Ctr9"/>
</dbReference>
<feature type="repeat" description="TPR" evidence="3">
    <location>
        <begin position="497"/>
        <end position="530"/>
    </location>
</feature>
<keyword evidence="2 3" id="KW-0802">TPR repeat</keyword>
<feature type="compositionally biased region" description="Basic residues" evidence="5">
    <location>
        <begin position="872"/>
        <end position="882"/>
    </location>
</feature>
<feature type="region of interest" description="Disordered" evidence="5">
    <location>
        <begin position="864"/>
        <end position="1083"/>
    </location>
</feature>
<reference evidence="6 7" key="1">
    <citation type="submission" date="2020-03" db="EMBL/GenBank/DDBJ databases">
        <title>Dissostichus mawsoni Genome sequencing and assembly.</title>
        <authorList>
            <person name="Park H."/>
        </authorList>
    </citation>
    <scope>NUCLEOTIDE SEQUENCE [LARGE SCALE GENOMIC DNA]</scope>
    <source>
        <strain evidence="6">DM0001</strain>
        <tissue evidence="6">Muscle</tissue>
    </source>
</reference>
<dbReference type="EMBL" id="JAAKFY010000027">
    <property type="protein sequence ID" value="KAF3832663.1"/>
    <property type="molecule type" value="Genomic_DNA"/>
</dbReference>
<dbReference type="GO" id="GO:0016593">
    <property type="term" value="C:Cdc73/Paf1 complex"/>
    <property type="evidence" value="ECO:0007669"/>
    <property type="project" value="TreeGrafter"/>
</dbReference>
<feature type="compositionally biased region" description="Basic residues" evidence="5">
    <location>
        <begin position="917"/>
        <end position="927"/>
    </location>
</feature>
<dbReference type="Pfam" id="PF13424">
    <property type="entry name" value="TPR_12"/>
    <property type="match status" value="1"/>
</dbReference>
<dbReference type="AlphaFoldDB" id="A0A7J5X742"/>
<dbReference type="GO" id="GO:0006368">
    <property type="term" value="P:transcription elongation by RNA polymerase II"/>
    <property type="evidence" value="ECO:0007669"/>
    <property type="project" value="TreeGrafter"/>
</dbReference>
<evidence type="ECO:0000256" key="2">
    <source>
        <dbReference type="ARBA" id="ARBA00022803"/>
    </source>
</evidence>
<dbReference type="SMART" id="SM00028">
    <property type="entry name" value="TPR"/>
    <property type="match status" value="9"/>
</dbReference>
<feature type="compositionally biased region" description="Basic and acidic residues" evidence="5">
    <location>
        <begin position="1045"/>
        <end position="1055"/>
    </location>
</feature>
<evidence type="ECO:0000313" key="6">
    <source>
        <dbReference type="EMBL" id="KAF3832663.1"/>
    </source>
</evidence>
<evidence type="ECO:0008006" key="8">
    <source>
        <dbReference type="Google" id="ProtNLM"/>
    </source>
</evidence>
<dbReference type="FunFam" id="1.25.40.10:FF:001026">
    <property type="entry name" value="CTR9 homolog, Paf1/RNA polymerase II complex component"/>
    <property type="match status" value="1"/>
</dbReference>
<proteinExistence type="predicted"/>
<evidence type="ECO:0000256" key="1">
    <source>
        <dbReference type="ARBA" id="ARBA00022737"/>
    </source>
</evidence>
<dbReference type="GO" id="GO:0000993">
    <property type="term" value="F:RNA polymerase II complex binding"/>
    <property type="evidence" value="ECO:0007669"/>
    <property type="project" value="TreeGrafter"/>
</dbReference>
<dbReference type="Proteomes" id="UP000518266">
    <property type="component" value="Unassembled WGS sequence"/>
</dbReference>
<evidence type="ECO:0000313" key="7">
    <source>
        <dbReference type="Proteomes" id="UP000518266"/>
    </source>
</evidence>
<feature type="compositionally biased region" description="Low complexity" evidence="5">
    <location>
        <begin position="1004"/>
        <end position="1022"/>
    </location>
</feature>
<name>A0A7J5X742_DISMA</name>
<protein>
    <recommendedName>
        <fullName evidence="8">RNA polymerase-associated protein CTR9 homolog</fullName>
    </recommendedName>
</protein>
<evidence type="ECO:0000256" key="4">
    <source>
        <dbReference type="SAM" id="Coils"/>
    </source>
</evidence>
<keyword evidence="7" id="KW-1185">Reference proteome</keyword>
<feature type="repeat" description="TPR" evidence="3">
    <location>
        <begin position="531"/>
        <end position="564"/>
    </location>
</feature>